<dbReference type="Gene3D" id="3.60.15.10">
    <property type="entry name" value="Ribonuclease Z/Hydroxyacylglutathione hydrolase-like"/>
    <property type="match status" value="1"/>
</dbReference>
<dbReference type="InterPro" id="IPR001279">
    <property type="entry name" value="Metallo-B-lactamas"/>
</dbReference>
<dbReference type="EMBL" id="AUZZ01005018">
    <property type="protein sequence ID" value="EQD51148.1"/>
    <property type="molecule type" value="Genomic_DNA"/>
</dbReference>
<reference evidence="2" key="1">
    <citation type="submission" date="2013-08" db="EMBL/GenBank/DDBJ databases">
        <authorList>
            <person name="Mendez C."/>
            <person name="Richter M."/>
            <person name="Ferrer M."/>
            <person name="Sanchez J."/>
        </authorList>
    </citation>
    <scope>NUCLEOTIDE SEQUENCE</scope>
</reference>
<evidence type="ECO:0000259" key="1">
    <source>
        <dbReference type="Pfam" id="PF12706"/>
    </source>
</evidence>
<protein>
    <submittedName>
        <fullName evidence="2">Beta-lactamase domain-containing protein</fullName>
    </submittedName>
</protein>
<feature type="domain" description="Metallo-beta-lactamase" evidence="1">
    <location>
        <begin position="58"/>
        <end position="212"/>
    </location>
</feature>
<reference evidence="2" key="2">
    <citation type="journal article" date="2014" name="ISME J.">
        <title>Microbial stratification in low pH oxic and suboxic macroscopic growths along an acid mine drainage.</title>
        <authorList>
            <person name="Mendez-Garcia C."/>
            <person name="Mesa V."/>
            <person name="Sprenger R.R."/>
            <person name="Richter M."/>
            <person name="Diez M.S."/>
            <person name="Solano J."/>
            <person name="Bargiela R."/>
            <person name="Golyshina O.V."/>
            <person name="Manteca A."/>
            <person name="Ramos J.L."/>
            <person name="Gallego J.R."/>
            <person name="Llorente I."/>
            <person name="Martins Dos Santos V.A."/>
            <person name="Jensen O.N."/>
            <person name="Pelaez A.I."/>
            <person name="Sanchez J."/>
            <person name="Ferrer M."/>
        </authorList>
    </citation>
    <scope>NUCLEOTIDE SEQUENCE</scope>
</reference>
<comment type="caution">
    <text evidence="2">The sequence shown here is derived from an EMBL/GenBank/DDBJ whole genome shotgun (WGS) entry which is preliminary data.</text>
</comment>
<dbReference type="PANTHER" id="PTHR47619">
    <property type="entry name" value="METALLO-HYDROLASE YYCJ-RELATED"/>
    <property type="match status" value="1"/>
</dbReference>
<dbReference type="Pfam" id="PF12706">
    <property type="entry name" value="Lactamase_B_2"/>
    <property type="match status" value="1"/>
</dbReference>
<gene>
    <name evidence="2" type="ORF">B2A_07018</name>
</gene>
<dbReference type="SUPFAM" id="SSF56281">
    <property type="entry name" value="Metallo-hydrolase/oxidoreductase"/>
    <property type="match status" value="1"/>
</dbReference>
<name>T1A2Q1_9ZZZZ</name>
<dbReference type="InterPro" id="IPR036866">
    <property type="entry name" value="RibonucZ/Hydroxyglut_hydro"/>
</dbReference>
<organism evidence="2">
    <name type="scientific">mine drainage metagenome</name>
    <dbReference type="NCBI Taxonomy" id="410659"/>
    <lineage>
        <taxon>unclassified sequences</taxon>
        <taxon>metagenomes</taxon>
        <taxon>ecological metagenomes</taxon>
    </lineage>
</organism>
<evidence type="ECO:0000313" key="2">
    <source>
        <dbReference type="EMBL" id="EQD51148.1"/>
    </source>
</evidence>
<dbReference type="PANTHER" id="PTHR47619:SF1">
    <property type="entry name" value="EXODEOXYRIBONUCLEASE WALJ"/>
    <property type="match status" value="1"/>
</dbReference>
<sequence>MPDKMSSLYFGMVASGSRGNCSFIADGSTLTIIDFGISYRRFVERIEGLQPRFESLNLFVSHEHSDHSSGIPVATRKAKVDLYSRELTLSSLRLDDSYPIHSHITIGDLKVTAVDISHDAVDPVAYVVRSGKVKISVISDLGKVDEKLIEEAKGSDIIAMEANHDLDMLRKGSYSPGLKTRIEGSYGHLSNVQSGEALSEICTENTRIVLTHLSQENNSEKIALSTVKRILQWNSVPYKSIECASQAGGSSLYSIDKDTSVSEILKKRK</sequence>
<proteinExistence type="predicted"/>
<dbReference type="AlphaFoldDB" id="T1A2Q1"/>
<dbReference type="InterPro" id="IPR052533">
    <property type="entry name" value="WalJ/YycJ-like"/>
</dbReference>
<accession>T1A2Q1</accession>